<evidence type="ECO:0000256" key="1">
    <source>
        <dbReference type="ARBA" id="ARBA00022441"/>
    </source>
</evidence>
<dbReference type="InterPro" id="IPR011333">
    <property type="entry name" value="SKP1/BTB/POZ_sf"/>
</dbReference>
<dbReference type="SUPFAM" id="SSF117281">
    <property type="entry name" value="Kelch motif"/>
    <property type="match status" value="1"/>
</dbReference>
<accession>A0A7K4M225</accession>
<dbReference type="PANTHER" id="PTHR24412">
    <property type="entry name" value="KELCH PROTEIN"/>
    <property type="match status" value="1"/>
</dbReference>
<dbReference type="CDD" id="cd18247">
    <property type="entry name" value="BTB_POZ_KLHL18"/>
    <property type="match status" value="1"/>
</dbReference>
<dbReference type="AlphaFoldDB" id="A0A7K4M225"/>
<feature type="non-terminal residue" evidence="4">
    <location>
        <position position="556"/>
    </location>
</feature>
<dbReference type="SUPFAM" id="SSF54695">
    <property type="entry name" value="POZ domain"/>
    <property type="match status" value="1"/>
</dbReference>
<dbReference type="InterPro" id="IPR015915">
    <property type="entry name" value="Kelch-typ_b-propeller"/>
</dbReference>
<feature type="non-terminal residue" evidence="4">
    <location>
        <position position="1"/>
    </location>
</feature>
<dbReference type="SMART" id="SM00225">
    <property type="entry name" value="BTB"/>
    <property type="match status" value="1"/>
</dbReference>
<dbReference type="PRINTS" id="PR00501">
    <property type="entry name" value="KELCHREPEAT"/>
</dbReference>
<dbReference type="EMBL" id="VWPW01030128">
    <property type="protein sequence ID" value="NWJ10582.1"/>
    <property type="molecule type" value="Genomic_DNA"/>
</dbReference>
<organism evidence="4 5">
    <name type="scientific">Crypturellus undulatus</name>
    <dbReference type="NCBI Taxonomy" id="48396"/>
    <lineage>
        <taxon>Eukaryota</taxon>
        <taxon>Metazoa</taxon>
        <taxon>Chordata</taxon>
        <taxon>Craniata</taxon>
        <taxon>Vertebrata</taxon>
        <taxon>Euteleostomi</taxon>
        <taxon>Archelosauria</taxon>
        <taxon>Archosauria</taxon>
        <taxon>Dinosauria</taxon>
        <taxon>Saurischia</taxon>
        <taxon>Theropoda</taxon>
        <taxon>Coelurosauria</taxon>
        <taxon>Aves</taxon>
        <taxon>Palaeognathae</taxon>
        <taxon>Tinamiformes</taxon>
        <taxon>Tinamidae</taxon>
        <taxon>Crypturellus</taxon>
    </lineage>
</organism>
<dbReference type="InterPro" id="IPR017096">
    <property type="entry name" value="BTB-kelch_protein"/>
</dbReference>
<dbReference type="PIRSF" id="PIRSF037037">
    <property type="entry name" value="Kelch-like_protein_gigaxonin"/>
    <property type="match status" value="1"/>
</dbReference>
<feature type="domain" description="BTB" evidence="3">
    <location>
        <begin position="29"/>
        <end position="96"/>
    </location>
</feature>
<dbReference type="Gene3D" id="2.120.10.80">
    <property type="entry name" value="Kelch-type beta propeller"/>
    <property type="match status" value="2"/>
</dbReference>
<reference evidence="4 5" key="1">
    <citation type="submission" date="2019-09" db="EMBL/GenBank/DDBJ databases">
        <title>Bird 10,000 Genomes (B10K) Project - Family phase.</title>
        <authorList>
            <person name="Zhang G."/>
        </authorList>
    </citation>
    <scope>NUCLEOTIDE SEQUENCE [LARGE SCALE GENOMIC DNA]</scope>
    <source>
        <strain evidence="4">B10K-MSB-37135</strain>
        <tissue evidence="4">Heart</tissue>
    </source>
</reference>
<comment type="caution">
    <text evidence="4">The sequence shown here is derived from an EMBL/GenBank/DDBJ whole genome shotgun (WGS) entry which is preliminary data.</text>
</comment>
<dbReference type="Pfam" id="PF24681">
    <property type="entry name" value="Kelch_KLHDC2_KLHL20_DRC7"/>
    <property type="match status" value="1"/>
</dbReference>
<gene>
    <name evidence="4" type="primary">Klhl18</name>
    <name evidence="4" type="ORF">CRYUND_R06041</name>
</gene>
<evidence type="ECO:0000259" key="3">
    <source>
        <dbReference type="PROSITE" id="PS50097"/>
    </source>
</evidence>
<dbReference type="Gene3D" id="1.25.40.420">
    <property type="match status" value="1"/>
</dbReference>
<evidence type="ECO:0000313" key="5">
    <source>
        <dbReference type="Proteomes" id="UP000534426"/>
    </source>
</evidence>
<evidence type="ECO:0000256" key="2">
    <source>
        <dbReference type="ARBA" id="ARBA00022737"/>
    </source>
</evidence>
<dbReference type="InterPro" id="IPR000210">
    <property type="entry name" value="BTB/POZ_dom"/>
</dbReference>
<keyword evidence="1" id="KW-0880">Kelch repeat</keyword>
<dbReference type="PROSITE" id="PS50097">
    <property type="entry name" value="BTB"/>
    <property type="match status" value="1"/>
</dbReference>
<sequence>EDLVHFSVGDLPSRGYGVMGEIRRQGKLCDVTLKVGDHKFSAHRIVLAASIPYFHAMFTNDMMECKQDEIVMQGMDPSALEALINFAYNGHLAIDQQNVQSLLMGASFLQLQNIKDACCAFLRESGAELLESGSCLWPMSPPPAPGVPRQPWSSGGRLGAATAPLLASALSPKAASLASLLQVFEAALAWIRYDRDQRESFLPELLAKIRLPLCRPQFLTDRVQQDDLVRCCHKCRDLVDEAKDFHLMPERRPHLPAFKTRPRCCTSIAGLIYAVGGLNSAGDSLNVVEVFDPVANRWERCQPMATARSRVGVAVLNGLLYAIGGYDGQLRLSTVEVYNPETDSWSKVESMNSKRSAMGTVVLDGQIYVCGGYDGNSSLNSVESYSPETNKWTTVTPMSSNRSAAGVTVFEGRIYVSGGHDGLQIFNSVEYYNHPTGTWHAVPHMLNKRCRHGAAALGGRMFVCGGYDGSGFLSAAEGYSSASGQWYLLVPMNSRRSRVSLVANCGRLYAVGGYDGQSNLSSVEMYDPESERWTFMAPMACHEGGVGVGCVPLLTL</sequence>
<dbReference type="Proteomes" id="UP000534426">
    <property type="component" value="Unassembled WGS sequence"/>
</dbReference>
<evidence type="ECO:0000313" key="4">
    <source>
        <dbReference type="EMBL" id="NWJ10582.1"/>
    </source>
</evidence>
<dbReference type="Pfam" id="PF00651">
    <property type="entry name" value="BTB"/>
    <property type="match status" value="1"/>
</dbReference>
<dbReference type="PANTHER" id="PTHR24412:SF497">
    <property type="entry name" value="KELCH-LIKE PROTEIN 18"/>
    <property type="match status" value="1"/>
</dbReference>
<dbReference type="SMART" id="SM00875">
    <property type="entry name" value="BACK"/>
    <property type="match status" value="1"/>
</dbReference>
<dbReference type="Pfam" id="PF07707">
    <property type="entry name" value="BACK"/>
    <property type="match status" value="1"/>
</dbReference>
<protein>
    <submittedName>
        <fullName evidence="4">KLH18 protein</fullName>
    </submittedName>
</protein>
<dbReference type="InterPro" id="IPR030603">
    <property type="entry name" value="KLHL18_BTB/POZ"/>
</dbReference>
<keyword evidence="5" id="KW-1185">Reference proteome</keyword>
<dbReference type="SMART" id="SM00612">
    <property type="entry name" value="Kelch"/>
    <property type="match status" value="6"/>
</dbReference>
<dbReference type="InterPro" id="IPR011705">
    <property type="entry name" value="BACK"/>
</dbReference>
<keyword evidence="2" id="KW-0677">Repeat</keyword>
<dbReference type="InterPro" id="IPR006652">
    <property type="entry name" value="Kelch_1"/>
</dbReference>
<dbReference type="Pfam" id="PF01344">
    <property type="entry name" value="Kelch_1"/>
    <property type="match status" value="1"/>
</dbReference>
<dbReference type="Gene3D" id="3.30.710.10">
    <property type="entry name" value="Potassium Channel Kv1.1, Chain A"/>
    <property type="match status" value="1"/>
</dbReference>
<name>A0A7K4M225_9AVES</name>
<proteinExistence type="predicted"/>